<dbReference type="InterPro" id="IPR013324">
    <property type="entry name" value="RNA_pol_sigma_r3/r4-like"/>
</dbReference>
<dbReference type="InterPro" id="IPR013249">
    <property type="entry name" value="RNA_pol_sigma70_r4_t2"/>
</dbReference>
<name>A0ABV8T2S5_9GAMM</name>
<keyword evidence="8" id="KW-1185">Reference proteome</keyword>
<proteinExistence type="inferred from homology"/>
<dbReference type="SUPFAM" id="SSF88946">
    <property type="entry name" value="Sigma2 domain of RNA polymerase sigma factors"/>
    <property type="match status" value="1"/>
</dbReference>
<dbReference type="InterPro" id="IPR036388">
    <property type="entry name" value="WH-like_DNA-bd_sf"/>
</dbReference>
<comment type="similarity">
    <text evidence="1">Belongs to the sigma-70 factor family. ECF subfamily.</text>
</comment>
<keyword evidence="4" id="KW-0804">Transcription</keyword>
<dbReference type="RefSeq" id="WP_380604339.1">
    <property type="nucleotide sequence ID" value="NZ_JBHSDU010000015.1"/>
</dbReference>
<dbReference type="InterPro" id="IPR013325">
    <property type="entry name" value="RNA_pol_sigma_r2"/>
</dbReference>
<dbReference type="PANTHER" id="PTHR43133">
    <property type="entry name" value="RNA POLYMERASE ECF-TYPE SIGMA FACTO"/>
    <property type="match status" value="1"/>
</dbReference>
<sequence length="173" mass="19141">MSCNEGMAQGAAGCTALDDAYVQSYADLVRFLTGRLRCLATARDIAQEAYLRASQSDVAISDPRAFLFRTAANLASDSRKTSKRHAEILAEASFWLEPEPDRSAEALTLAAEEFTRVSRIIEHLPPRCREVFYLNRFEGLSQSEIATRLGISKTAVEKNVRRALAALGETRIK</sequence>
<feature type="domain" description="RNA polymerase sigma-70 region 2" evidence="5">
    <location>
        <begin position="25"/>
        <end position="84"/>
    </location>
</feature>
<dbReference type="EMBL" id="JBHSDU010000015">
    <property type="protein sequence ID" value="MFC4313745.1"/>
    <property type="molecule type" value="Genomic_DNA"/>
</dbReference>
<dbReference type="Gene3D" id="1.10.1740.10">
    <property type="match status" value="1"/>
</dbReference>
<keyword evidence="3" id="KW-0731">Sigma factor</keyword>
<comment type="caution">
    <text evidence="7">The sequence shown here is derived from an EMBL/GenBank/DDBJ whole genome shotgun (WGS) entry which is preliminary data.</text>
</comment>
<evidence type="ECO:0000313" key="7">
    <source>
        <dbReference type="EMBL" id="MFC4313745.1"/>
    </source>
</evidence>
<accession>A0ABV8T2S5</accession>
<protein>
    <submittedName>
        <fullName evidence="7">RNA polymerase sigma factor</fullName>
    </submittedName>
</protein>
<dbReference type="CDD" id="cd06171">
    <property type="entry name" value="Sigma70_r4"/>
    <property type="match status" value="1"/>
</dbReference>
<dbReference type="Pfam" id="PF04542">
    <property type="entry name" value="Sigma70_r2"/>
    <property type="match status" value="1"/>
</dbReference>
<evidence type="ECO:0000259" key="6">
    <source>
        <dbReference type="Pfam" id="PF08281"/>
    </source>
</evidence>
<dbReference type="SUPFAM" id="SSF88659">
    <property type="entry name" value="Sigma3 and sigma4 domains of RNA polymerase sigma factors"/>
    <property type="match status" value="1"/>
</dbReference>
<dbReference type="PANTHER" id="PTHR43133:SF63">
    <property type="entry name" value="RNA POLYMERASE SIGMA FACTOR FECI-RELATED"/>
    <property type="match status" value="1"/>
</dbReference>
<dbReference type="InterPro" id="IPR007627">
    <property type="entry name" value="RNA_pol_sigma70_r2"/>
</dbReference>
<evidence type="ECO:0000313" key="8">
    <source>
        <dbReference type="Proteomes" id="UP001595904"/>
    </source>
</evidence>
<dbReference type="InterPro" id="IPR039425">
    <property type="entry name" value="RNA_pol_sigma-70-like"/>
</dbReference>
<evidence type="ECO:0000256" key="3">
    <source>
        <dbReference type="ARBA" id="ARBA00023082"/>
    </source>
</evidence>
<dbReference type="InterPro" id="IPR014284">
    <property type="entry name" value="RNA_pol_sigma-70_dom"/>
</dbReference>
<evidence type="ECO:0000259" key="5">
    <source>
        <dbReference type="Pfam" id="PF04542"/>
    </source>
</evidence>
<organism evidence="7 8">
    <name type="scientific">Steroidobacter flavus</name>
    <dbReference type="NCBI Taxonomy" id="1842136"/>
    <lineage>
        <taxon>Bacteria</taxon>
        <taxon>Pseudomonadati</taxon>
        <taxon>Pseudomonadota</taxon>
        <taxon>Gammaproteobacteria</taxon>
        <taxon>Steroidobacterales</taxon>
        <taxon>Steroidobacteraceae</taxon>
        <taxon>Steroidobacter</taxon>
    </lineage>
</organism>
<evidence type="ECO:0000256" key="4">
    <source>
        <dbReference type="ARBA" id="ARBA00023163"/>
    </source>
</evidence>
<dbReference type="Gene3D" id="1.10.10.10">
    <property type="entry name" value="Winged helix-like DNA-binding domain superfamily/Winged helix DNA-binding domain"/>
    <property type="match status" value="1"/>
</dbReference>
<dbReference type="Pfam" id="PF08281">
    <property type="entry name" value="Sigma70_r4_2"/>
    <property type="match status" value="1"/>
</dbReference>
<feature type="domain" description="RNA polymerase sigma factor 70 region 4 type 2" evidence="6">
    <location>
        <begin position="116"/>
        <end position="167"/>
    </location>
</feature>
<gene>
    <name evidence="7" type="ORF">ACFPN2_32020</name>
</gene>
<reference evidence="8" key="1">
    <citation type="journal article" date="2019" name="Int. J. Syst. Evol. Microbiol.">
        <title>The Global Catalogue of Microorganisms (GCM) 10K type strain sequencing project: providing services to taxonomists for standard genome sequencing and annotation.</title>
        <authorList>
            <consortium name="The Broad Institute Genomics Platform"/>
            <consortium name="The Broad Institute Genome Sequencing Center for Infectious Disease"/>
            <person name="Wu L."/>
            <person name="Ma J."/>
        </authorList>
    </citation>
    <scope>NUCLEOTIDE SEQUENCE [LARGE SCALE GENOMIC DNA]</scope>
    <source>
        <strain evidence="8">CGMCC 1.10759</strain>
    </source>
</reference>
<dbReference type="NCBIfam" id="TIGR02937">
    <property type="entry name" value="sigma70-ECF"/>
    <property type="match status" value="1"/>
</dbReference>
<dbReference type="Proteomes" id="UP001595904">
    <property type="component" value="Unassembled WGS sequence"/>
</dbReference>
<evidence type="ECO:0000256" key="2">
    <source>
        <dbReference type="ARBA" id="ARBA00023015"/>
    </source>
</evidence>
<evidence type="ECO:0000256" key="1">
    <source>
        <dbReference type="ARBA" id="ARBA00010641"/>
    </source>
</evidence>
<keyword evidence="2" id="KW-0805">Transcription regulation</keyword>